<dbReference type="InterPro" id="IPR008965">
    <property type="entry name" value="CBM2/CBM3_carb-bd_dom_sf"/>
</dbReference>
<dbReference type="CDD" id="cd08547">
    <property type="entry name" value="Type_II_cohesin"/>
    <property type="match status" value="1"/>
</dbReference>
<protein>
    <recommendedName>
        <fullName evidence="2">Cohesin domain-containing protein</fullName>
    </recommendedName>
</protein>
<dbReference type="InterPro" id="IPR036439">
    <property type="entry name" value="Dockerin_dom_sf"/>
</dbReference>
<feature type="domain" description="Cohesin" evidence="2">
    <location>
        <begin position="36"/>
        <end position="167"/>
    </location>
</feature>
<dbReference type="SUPFAM" id="SSF63446">
    <property type="entry name" value="Type I dockerin domain"/>
    <property type="match status" value="1"/>
</dbReference>
<dbReference type="InterPro" id="IPR002102">
    <property type="entry name" value="Cohesin_dom"/>
</dbReference>
<dbReference type="GO" id="GO:0030246">
    <property type="term" value="F:carbohydrate binding"/>
    <property type="evidence" value="ECO:0007669"/>
    <property type="project" value="InterPro"/>
</dbReference>
<evidence type="ECO:0000313" key="3">
    <source>
        <dbReference type="EMBL" id="KKS86035.1"/>
    </source>
</evidence>
<organism evidence="3 4">
    <name type="scientific">Candidatus Gottesmanbacteria bacterium GW2011_GWA1_43_11</name>
    <dbReference type="NCBI Taxonomy" id="1618436"/>
    <lineage>
        <taxon>Bacteria</taxon>
        <taxon>Candidatus Gottesmaniibacteriota</taxon>
    </lineage>
</organism>
<evidence type="ECO:0000256" key="1">
    <source>
        <dbReference type="SAM" id="MobiDB-lite"/>
    </source>
</evidence>
<sequence length="530" mass="54786">MKKIVLLALSFITSIALNSLLLQRVSAQVISPTVSVTPADQTVANGEVVTIAITLQNNTEEVGGFEFGLLYDPALLQITDWSVGALLGSTGNTVIPLENIDNVNGAAAFGGLEFGINPGPTGDGTLAIITFATIGTGSSTFGLNSVVITTPSASEIANEITDGSVTITEASPSPTPAISPSPTATPDPTPDATPSPTPTPSPSVSPTPTPSASPSPSATPDPTPTPSATPVATPDPSPSPSATPAPTDGPTALSFAFTPPAVINEEFTVDVNFTTSQPVIGVDAIVEFDPTRITGISVDDGNLLGSTPRIKINNGNGSISISQVAQVGQAFTGSGRMATLHLRGFVGGQTALAFQYRVGKKNDSNAISSVDGTDILEQPVPLLIDIVNPAHLILSLTTPSEDEVLGHSVDGLLTAEGSTFSAQMTTDPSGTSNQVRLDNSFIGSLKTFFFKVSGFLRRSFSLDVSPGLNQSDIGALKAGDLNDDGIVNTLDVSLMYDVWFETGTADYNRDGIVNTSDYFILTQNYLQEDE</sequence>
<evidence type="ECO:0000313" key="4">
    <source>
        <dbReference type="Proteomes" id="UP000034543"/>
    </source>
</evidence>
<dbReference type="Proteomes" id="UP000034543">
    <property type="component" value="Unassembled WGS sequence"/>
</dbReference>
<comment type="caution">
    <text evidence="3">The sequence shown here is derived from an EMBL/GenBank/DDBJ whole genome shotgun (WGS) entry which is preliminary data.</text>
</comment>
<dbReference type="PATRIC" id="fig|1618436.3.peg.171"/>
<dbReference type="GO" id="GO:0000272">
    <property type="term" value="P:polysaccharide catabolic process"/>
    <property type="evidence" value="ECO:0007669"/>
    <property type="project" value="InterPro"/>
</dbReference>
<dbReference type="Gene3D" id="2.60.40.680">
    <property type="match status" value="2"/>
</dbReference>
<dbReference type="EMBL" id="LCFB01000003">
    <property type="protein sequence ID" value="KKS86035.1"/>
    <property type="molecule type" value="Genomic_DNA"/>
</dbReference>
<feature type="compositionally biased region" description="Pro residues" evidence="1">
    <location>
        <begin position="173"/>
        <end position="243"/>
    </location>
</feature>
<feature type="region of interest" description="Disordered" evidence="1">
    <location>
        <begin position="166"/>
        <end position="253"/>
    </location>
</feature>
<dbReference type="PANTHER" id="PTHR48148">
    <property type="entry name" value="KERATINOCYTE PROLINE-RICH PROTEIN"/>
    <property type="match status" value="1"/>
</dbReference>
<gene>
    <name evidence="3" type="ORF">UV59_C0003G0030</name>
</gene>
<name>A0A0G1CJN3_9BACT</name>
<evidence type="ECO:0000259" key="2">
    <source>
        <dbReference type="Pfam" id="PF00963"/>
    </source>
</evidence>
<dbReference type="AlphaFoldDB" id="A0A0G1CJN3"/>
<proteinExistence type="predicted"/>
<dbReference type="Pfam" id="PF00963">
    <property type="entry name" value="Cohesin"/>
    <property type="match status" value="1"/>
</dbReference>
<dbReference type="Gene3D" id="1.10.1330.10">
    <property type="entry name" value="Dockerin domain"/>
    <property type="match status" value="1"/>
</dbReference>
<dbReference type="PANTHER" id="PTHR48148:SF2">
    <property type="entry name" value="PA14 DOMAIN-CONTAINING PROTEIN"/>
    <property type="match status" value="1"/>
</dbReference>
<accession>A0A0G1CJN3</accession>
<dbReference type="SUPFAM" id="SSF49384">
    <property type="entry name" value="Carbohydrate-binding domain"/>
    <property type="match status" value="2"/>
</dbReference>
<reference evidence="3 4" key="1">
    <citation type="journal article" date="2015" name="Nature">
        <title>rRNA introns, odd ribosomes, and small enigmatic genomes across a large radiation of phyla.</title>
        <authorList>
            <person name="Brown C.T."/>
            <person name="Hug L.A."/>
            <person name="Thomas B.C."/>
            <person name="Sharon I."/>
            <person name="Castelle C.J."/>
            <person name="Singh A."/>
            <person name="Wilkins M.J."/>
            <person name="Williams K.H."/>
            <person name="Banfield J.F."/>
        </authorList>
    </citation>
    <scope>NUCLEOTIDE SEQUENCE [LARGE SCALE GENOMIC DNA]</scope>
</reference>
<dbReference type="STRING" id="1618436.UV59_C0003G0030"/>